<gene>
    <name evidence="1" type="ORF">WOLCODRAFT_137522</name>
</gene>
<reference evidence="1 2" key="1">
    <citation type="journal article" date="2012" name="Science">
        <title>The Paleozoic origin of enzymatic lignin decomposition reconstructed from 31 fungal genomes.</title>
        <authorList>
            <person name="Floudas D."/>
            <person name="Binder M."/>
            <person name="Riley R."/>
            <person name="Barry K."/>
            <person name="Blanchette R.A."/>
            <person name="Henrissat B."/>
            <person name="Martinez A.T."/>
            <person name="Otillar R."/>
            <person name="Spatafora J.W."/>
            <person name="Yadav J.S."/>
            <person name="Aerts A."/>
            <person name="Benoit I."/>
            <person name="Boyd A."/>
            <person name="Carlson A."/>
            <person name="Copeland A."/>
            <person name="Coutinho P.M."/>
            <person name="de Vries R.P."/>
            <person name="Ferreira P."/>
            <person name="Findley K."/>
            <person name="Foster B."/>
            <person name="Gaskell J."/>
            <person name="Glotzer D."/>
            <person name="Gorecki P."/>
            <person name="Heitman J."/>
            <person name="Hesse C."/>
            <person name="Hori C."/>
            <person name="Igarashi K."/>
            <person name="Jurgens J.A."/>
            <person name="Kallen N."/>
            <person name="Kersten P."/>
            <person name="Kohler A."/>
            <person name="Kuees U."/>
            <person name="Kumar T.K.A."/>
            <person name="Kuo A."/>
            <person name="LaButti K."/>
            <person name="Larrondo L.F."/>
            <person name="Lindquist E."/>
            <person name="Ling A."/>
            <person name="Lombard V."/>
            <person name="Lucas S."/>
            <person name="Lundell T."/>
            <person name="Martin R."/>
            <person name="McLaughlin D.J."/>
            <person name="Morgenstern I."/>
            <person name="Morin E."/>
            <person name="Murat C."/>
            <person name="Nagy L.G."/>
            <person name="Nolan M."/>
            <person name="Ohm R.A."/>
            <person name="Patyshakuliyeva A."/>
            <person name="Rokas A."/>
            <person name="Ruiz-Duenas F.J."/>
            <person name="Sabat G."/>
            <person name="Salamov A."/>
            <person name="Samejima M."/>
            <person name="Schmutz J."/>
            <person name="Slot J.C."/>
            <person name="St John F."/>
            <person name="Stenlid J."/>
            <person name="Sun H."/>
            <person name="Sun S."/>
            <person name="Syed K."/>
            <person name="Tsang A."/>
            <person name="Wiebenga A."/>
            <person name="Young D."/>
            <person name="Pisabarro A."/>
            <person name="Eastwood D.C."/>
            <person name="Martin F."/>
            <person name="Cullen D."/>
            <person name="Grigoriev I.V."/>
            <person name="Hibbett D.S."/>
        </authorList>
    </citation>
    <scope>NUCLEOTIDE SEQUENCE [LARGE SCALE GENOMIC DNA]</scope>
    <source>
        <strain evidence="1 2">MD-104</strain>
    </source>
</reference>
<dbReference type="Proteomes" id="UP000218811">
    <property type="component" value="Unassembled WGS sequence"/>
</dbReference>
<accession>A0A2H3JHH7</accession>
<organism evidence="1 2">
    <name type="scientific">Wolfiporia cocos (strain MD-104)</name>
    <name type="common">Brown rot fungus</name>
    <dbReference type="NCBI Taxonomy" id="742152"/>
    <lineage>
        <taxon>Eukaryota</taxon>
        <taxon>Fungi</taxon>
        <taxon>Dikarya</taxon>
        <taxon>Basidiomycota</taxon>
        <taxon>Agaricomycotina</taxon>
        <taxon>Agaricomycetes</taxon>
        <taxon>Polyporales</taxon>
        <taxon>Phaeolaceae</taxon>
        <taxon>Wolfiporia</taxon>
    </lineage>
</organism>
<evidence type="ECO:0000313" key="1">
    <source>
        <dbReference type="EMBL" id="PCH41650.1"/>
    </source>
</evidence>
<proteinExistence type="predicted"/>
<sequence length="169" mass="19180">MDVEDLMCQMSLGMSYPTKLFPIVMPQLESLNLRVQRHELNSFDLSCLKNLRLLRVCPVPDNQSRTFENVPDQVAQILAQLANSRLRTLQLYIGQNGWLLLPSRARQWQAMDSLLSSGACRELETVEILYNGPIDGARHTICEPMLYLPYAHARGISLSLRQDHSTPDG</sequence>
<evidence type="ECO:0000313" key="2">
    <source>
        <dbReference type="Proteomes" id="UP000218811"/>
    </source>
</evidence>
<protein>
    <submittedName>
        <fullName evidence="1">Uncharacterized protein</fullName>
    </submittedName>
</protein>
<name>A0A2H3JHH7_WOLCO</name>
<dbReference type="EMBL" id="KB468113">
    <property type="protein sequence ID" value="PCH41650.1"/>
    <property type="molecule type" value="Genomic_DNA"/>
</dbReference>
<dbReference type="AlphaFoldDB" id="A0A2H3JHH7"/>
<keyword evidence="2" id="KW-1185">Reference proteome</keyword>